<dbReference type="GO" id="GO:0016887">
    <property type="term" value="F:ATP hydrolysis activity"/>
    <property type="evidence" value="ECO:0007669"/>
    <property type="project" value="InterPro"/>
</dbReference>
<keyword evidence="4 6" id="KW-0067">ATP-binding</keyword>
<protein>
    <submittedName>
        <fullName evidence="6">ABC transporter ATP-binding protein</fullName>
    </submittedName>
</protein>
<name>A0A5C8KS93_9GAMM</name>
<dbReference type="SMART" id="SM00382">
    <property type="entry name" value="AAA"/>
    <property type="match status" value="1"/>
</dbReference>
<evidence type="ECO:0000259" key="5">
    <source>
        <dbReference type="PROSITE" id="PS50893"/>
    </source>
</evidence>
<dbReference type="InterPro" id="IPR003593">
    <property type="entry name" value="AAA+_ATPase"/>
</dbReference>
<evidence type="ECO:0000313" key="7">
    <source>
        <dbReference type="Proteomes" id="UP000321248"/>
    </source>
</evidence>
<evidence type="ECO:0000256" key="3">
    <source>
        <dbReference type="ARBA" id="ARBA00022741"/>
    </source>
</evidence>
<dbReference type="OrthoDB" id="9778547at2"/>
<dbReference type="InterPro" id="IPR027417">
    <property type="entry name" value="P-loop_NTPase"/>
</dbReference>
<dbReference type="EMBL" id="VRTS01000006">
    <property type="protein sequence ID" value="TXK62127.1"/>
    <property type="molecule type" value="Genomic_DNA"/>
</dbReference>
<dbReference type="InterPro" id="IPR003439">
    <property type="entry name" value="ABC_transporter-like_ATP-bd"/>
</dbReference>
<organism evidence="6 7">
    <name type="scientific">Alkalisalibacterium limincola</name>
    <dbReference type="NCBI Taxonomy" id="2699169"/>
    <lineage>
        <taxon>Bacteria</taxon>
        <taxon>Pseudomonadati</taxon>
        <taxon>Pseudomonadota</taxon>
        <taxon>Gammaproteobacteria</taxon>
        <taxon>Lysobacterales</taxon>
        <taxon>Lysobacteraceae</taxon>
        <taxon>Alkalisalibacterium</taxon>
    </lineage>
</organism>
<dbReference type="Gene3D" id="3.40.50.300">
    <property type="entry name" value="P-loop containing nucleotide triphosphate hydrolases"/>
    <property type="match status" value="1"/>
</dbReference>
<dbReference type="PROSITE" id="PS50893">
    <property type="entry name" value="ABC_TRANSPORTER_2"/>
    <property type="match status" value="1"/>
</dbReference>
<dbReference type="GO" id="GO:0005524">
    <property type="term" value="F:ATP binding"/>
    <property type="evidence" value="ECO:0007669"/>
    <property type="project" value="UniProtKB-KW"/>
</dbReference>
<dbReference type="Proteomes" id="UP000321248">
    <property type="component" value="Unassembled WGS sequence"/>
</dbReference>
<feature type="domain" description="ABC transporter" evidence="5">
    <location>
        <begin position="2"/>
        <end position="230"/>
    </location>
</feature>
<evidence type="ECO:0000313" key="6">
    <source>
        <dbReference type="EMBL" id="TXK62127.1"/>
    </source>
</evidence>
<evidence type="ECO:0000256" key="2">
    <source>
        <dbReference type="ARBA" id="ARBA00022448"/>
    </source>
</evidence>
<keyword evidence="7" id="KW-1185">Reference proteome</keyword>
<comment type="caution">
    <text evidence="6">The sequence shown here is derived from an EMBL/GenBank/DDBJ whole genome shotgun (WGS) entry which is preliminary data.</text>
</comment>
<dbReference type="AlphaFoldDB" id="A0A5C8KS93"/>
<dbReference type="PANTHER" id="PTHR43335">
    <property type="entry name" value="ABC TRANSPORTER, ATP-BINDING PROTEIN"/>
    <property type="match status" value="1"/>
</dbReference>
<dbReference type="SUPFAM" id="SSF52540">
    <property type="entry name" value="P-loop containing nucleoside triphosphate hydrolases"/>
    <property type="match status" value="1"/>
</dbReference>
<comment type="similarity">
    <text evidence="1">Belongs to the ABC transporter superfamily.</text>
</comment>
<dbReference type="PANTHER" id="PTHR43335:SF4">
    <property type="entry name" value="ABC TRANSPORTER, ATP-BINDING PROTEIN"/>
    <property type="match status" value="1"/>
</dbReference>
<keyword evidence="2" id="KW-0813">Transport</keyword>
<keyword evidence="3" id="KW-0547">Nucleotide-binding</keyword>
<dbReference type="CDD" id="cd03230">
    <property type="entry name" value="ABC_DR_subfamily_A"/>
    <property type="match status" value="1"/>
</dbReference>
<proteinExistence type="inferred from homology"/>
<gene>
    <name evidence="6" type="ORF">FU658_09820</name>
</gene>
<accession>A0A5C8KS93</accession>
<reference evidence="6 7" key="1">
    <citation type="submission" date="2019-08" db="EMBL/GenBank/DDBJ databases">
        <authorList>
            <person name="Karlyshev A.V."/>
        </authorList>
    </citation>
    <scope>NUCLEOTIDE SEQUENCE [LARGE SCALE GENOMIC DNA]</scope>
    <source>
        <strain evidence="6 7">Alg18-2.2</strain>
    </source>
</reference>
<dbReference type="RefSeq" id="WP_147891920.1">
    <property type="nucleotide sequence ID" value="NZ_VRTS01000006.1"/>
</dbReference>
<dbReference type="Pfam" id="PF00005">
    <property type="entry name" value="ABC_tran"/>
    <property type="match status" value="1"/>
</dbReference>
<evidence type="ECO:0000256" key="1">
    <source>
        <dbReference type="ARBA" id="ARBA00005417"/>
    </source>
</evidence>
<sequence>MIQTTQLSKYYGRKAAVEGISFTVEPGEVLGFLGPNGAGKSTTMKMIAGFLAPSSGSISVCGHDVVAEPRAAKQVIGYLPEGAPSYGEMTPRAFLRFVAQARGLGPAGADAVERVVERLELQTVLAQPIDTLSKGFKRRVGLAAAILHDPPVLVLDEPTDGLDPNQKHEVRELIRQMSRDRTIIISTHILEEVESVCTRAIIIARGHLLADDTPDALVRRSRYNGAVSLSAADSVNARVALEGLEGVDSVEFDAATRRLVVLSRDGSSLFEPVSRRLAERGVAYREMQLERGRLDEVFRRITLGEQARDTRTRQGAGPGGLA</sequence>
<evidence type="ECO:0000256" key="4">
    <source>
        <dbReference type="ARBA" id="ARBA00022840"/>
    </source>
</evidence>